<sequence length="155" mass="16744">MRPDIAADTLLTGAQFIDAYGIAIDAPALDARMAAEGMLGSLPGWINGLMAVRNFLVTPFGLKTPVPGRAGTPEVIGVFPVVSESPERLVAGFDDKHLDFRVVVDVAPASGRRRVTATTLVRTHNLLGRVYLAAVLPFHRIIVPSMLRQLLKPRH</sequence>
<accession>A0ABS5F8I1</accession>
<dbReference type="Pfam" id="PF11066">
    <property type="entry name" value="DUF2867"/>
    <property type="match status" value="1"/>
</dbReference>
<organism evidence="1 2">
    <name type="scientific">Plastoroseomonas hellenica</name>
    <dbReference type="NCBI Taxonomy" id="2687306"/>
    <lineage>
        <taxon>Bacteria</taxon>
        <taxon>Pseudomonadati</taxon>
        <taxon>Pseudomonadota</taxon>
        <taxon>Alphaproteobacteria</taxon>
        <taxon>Acetobacterales</taxon>
        <taxon>Acetobacteraceae</taxon>
        <taxon>Plastoroseomonas</taxon>
    </lineage>
</organism>
<evidence type="ECO:0000313" key="2">
    <source>
        <dbReference type="Proteomes" id="UP001196870"/>
    </source>
</evidence>
<gene>
    <name evidence="1" type="ORF">GXW71_31260</name>
</gene>
<dbReference type="InterPro" id="IPR021295">
    <property type="entry name" value="DUF2867"/>
</dbReference>
<comment type="caution">
    <text evidence="1">The sequence shown here is derived from an EMBL/GenBank/DDBJ whole genome shotgun (WGS) entry which is preliminary data.</text>
</comment>
<dbReference type="EMBL" id="JAAGBB010000072">
    <property type="protein sequence ID" value="MBR0668870.1"/>
    <property type="molecule type" value="Genomic_DNA"/>
</dbReference>
<protein>
    <submittedName>
        <fullName evidence="1">DUF2867 domain-containing protein</fullName>
    </submittedName>
</protein>
<dbReference type="Proteomes" id="UP001196870">
    <property type="component" value="Unassembled WGS sequence"/>
</dbReference>
<dbReference type="RefSeq" id="WP_211857087.1">
    <property type="nucleotide sequence ID" value="NZ_JAAGBB010000072.1"/>
</dbReference>
<evidence type="ECO:0000313" key="1">
    <source>
        <dbReference type="EMBL" id="MBR0668870.1"/>
    </source>
</evidence>
<reference evidence="2" key="1">
    <citation type="journal article" date="2021" name="Syst. Appl. Microbiol.">
        <title>Roseomonas hellenica sp. nov., isolated from roots of wild-growing Alkanna tinctoria.</title>
        <authorList>
            <person name="Rat A."/>
            <person name="Naranjo H.D."/>
            <person name="Lebbe L."/>
            <person name="Cnockaert M."/>
            <person name="Krigas N."/>
            <person name="Grigoriadou K."/>
            <person name="Maloupa E."/>
            <person name="Willems A."/>
        </authorList>
    </citation>
    <scope>NUCLEOTIDE SEQUENCE [LARGE SCALE GENOMIC DNA]</scope>
    <source>
        <strain evidence="2">LMG 31523</strain>
    </source>
</reference>
<name>A0ABS5F8I1_9PROT</name>
<proteinExistence type="predicted"/>
<keyword evidence="2" id="KW-1185">Reference proteome</keyword>